<organism evidence="6 7">
    <name type="scientific">Alloscardovia theropitheci</name>
    <dbReference type="NCBI Taxonomy" id="2496842"/>
    <lineage>
        <taxon>Bacteria</taxon>
        <taxon>Bacillati</taxon>
        <taxon>Actinomycetota</taxon>
        <taxon>Actinomycetes</taxon>
        <taxon>Bifidobacteriales</taxon>
        <taxon>Bifidobacteriaceae</taxon>
        <taxon>Alloscardovia</taxon>
    </lineage>
</organism>
<dbReference type="PIRSF" id="PIRSF002741">
    <property type="entry name" value="MppA"/>
    <property type="match status" value="1"/>
</dbReference>
<dbReference type="GO" id="GO:1904680">
    <property type="term" value="F:peptide transmembrane transporter activity"/>
    <property type="evidence" value="ECO:0007669"/>
    <property type="project" value="TreeGrafter"/>
</dbReference>
<evidence type="ECO:0000256" key="2">
    <source>
        <dbReference type="ARBA" id="ARBA00005695"/>
    </source>
</evidence>
<gene>
    <name evidence="6" type="ORF">EJ419_06440</name>
</gene>
<keyword evidence="7" id="KW-1185">Reference proteome</keyword>
<sequence length="525" mass="56267">MKSMKKSPAQKRSVNPGVIFIATLLVLTLIVGGVWAVITHGVRLPLTQPSSAGNGTTLKVATDKPLNSLDITTDTSTALDQALLGNVYQTLVGRNEKNEPTTTGIAQKWDISSDALTYTFTLHRNMRFSNGHTLNAEDVVASLRSTIENQTAGYDRLSHISAVNGNSDTVTLKLSTPDPTLLWSLSTRSGIVLDAESSNDKATSAVGSGPYQVESFDKGKSLTLTANNQYWGSPLEGSSTVVLTSYSDTTAAVDDLNKGSIDAIIPLANSPAVSNISQARDTLEKSSNVTVTATASTHRWAITLNNSADSIFSDTHIRQAYRAMLDKSSLISQLGISAMPISGPVASLDPGYEDYNGLYPYDLQQARQLLSFFAYNRNITLSYPASYGDALAQAIASQLSALGGSVTPQAVPDDQWNAQVVEGKNFDMALVDFVGSHDLGTVANPSYFTSYTNADMENNWEAAQEATSNDTYVDNVHKVASRLAEDAPLLWLYEEQPLVAARGSITGLPTALADAYVDFARIIKK</sequence>
<keyword evidence="4" id="KW-0732">Signal</keyword>
<protein>
    <recommendedName>
        <fullName evidence="5">Solute-binding protein family 5 domain-containing protein</fullName>
    </recommendedName>
</protein>
<dbReference type="GO" id="GO:0015833">
    <property type="term" value="P:peptide transport"/>
    <property type="evidence" value="ECO:0007669"/>
    <property type="project" value="TreeGrafter"/>
</dbReference>
<dbReference type="OrthoDB" id="9796817at2"/>
<comment type="similarity">
    <text evidence="2">Belongs to the bacterial solute-binding protein 5 family.</text>
</comment>
<comment type="subcellular location">
    <subcellularLocation>
        <location evidence="1">Cell envelope</location>
    </subcellularLocation>
</comment>
<reference evidence="6 7" key="1">
    <citation type="submission" date="2018-12" db="EMBL/GenBank/DDBJ databases">
        <title>Alloscrdovia theropitheci sp. nov: a novel taxon from the feces of the bleeding-herat monkey (Theropithecus geleda).</title>
        <authorList>
            <person name="Modesto M."/>
        </authorList>
    </citation>
    <scope>NUCLEOTIDE SEQUENCE [LARGE SCALE GENOMIC DNA]</scope>
    <source>
        <strain evidence="6 7">GLDI4/2</strain>
    </source>
</reference>
<evidence type="ECO:0000256" key="3">
    <source>
        <dbReference type="ARBA" id="ARBA00022448"/>
    </source>
</evidence>
<dbReference type="GO" id="GO:0042597">
    <property type="term" value="C:periplasmic space"/>
    <property type="evidence" value="ECO:0007669"/>
    <property type="project" value="UniProtKB-ARBA"/>
</dbReference>
<comment type="caution">
    <text evidence="6">The sequence shown here is derived from an EMBL/GenBank/DDBJ whole genome shotgun (WGS) entry which is preliminary data.</text>
</comment>
<dbReference type="InterPro" id="IPR030678">
    <property type="entry name" value="Peptide/Ni-bd"/>
</dbReference>
<evidence type="ECO:0000256" key="1">
    <source>
        <dbReference type="ARBA" id="ARBA00004196"/>
    </source>
</evidence>
<evidence type="ECO:0000256" key="4">
    <source>
        <dbReference type="ARBA" id="ARBA00022729"/>
    </source>
</evidence>
<dbReference type="PANTHER" id="PTHR30290">
    <property type="entry name" value="PERIPLASMIC BINDING COMPONENT OF ABC TRANSPORTER"/>
    <property type="match status" value="1"/>
</dbReference>
<dbReference type="GO" id="GO:0030313">
    <property type="term" value="C:cell envelope"/>
    <property type="evidence" value="ECO:0007669"/>
    <property type="project" value="UniProtKB-SubCell"/>
</dbReference>
<dbReference type="SUPFAM" id="SSF53850">
    <property type="entry name" value="Periplasmic binding protein-like II"/>
    <property type="match status" value="1"/>
</dbReference>
<evidence type="ECO:0000313" key="7">
    <source>
        <dbReference type="Proteomes" id="UP000291289"/>
    </source>
</evidence>
<accession>A0A4R0QUX7</accession>
<dbReference type="GO" id="GO:0043190">
    <property type="term" value="C:ATP-binding cassette (ABC) transporter complex"/>
    <property type="evidence" value="ECO:0007669"/>
    <property type="project" value="InterPro"/>
</dbReference>
<dbReference type="Proteomes" id="UP000291289">
    <property type="component" value="Unassembled WGS sequence"/>
</dbReference>
<evidence type="ECO:0000259" key="5">
    <source>
        <dbReference type="Pfam" id="PF00496"/>
    </source>
</evidence>
<dbReference type="Gene3D" id="3.40.190.10">
    <property type="entry name" value="Periplasmic binding protein-like II"/>
    <property type="match status" value="1"/>
</dbReference>
<dbReference type="InterPro" id="IPR000914">
    <property type="entry name" value="SBP_5_dom"/>
</dbReference>
<dbReference type="EMBL" id="RXLP01000025">
    <property type="protein sequence ID" value="TCD53887.1"/>
    <property type="molecule type" value="Genomic_DNA"/>
</dbReference>
<proteinExistence type="inferred from homology"/>
<name>A0A4R0QUX7_9BIFI</name>
<keyword evidence="3" id="KW-0813">Transport</keyword>
<dbReference type="PANTHER" id="PTHR30290:SF10">
    <property type="entry name" value="PERIPLASMIC OLIGOPEPTIDE-BINDING PROTEIN-RELATED"/>
    <property type="match status" value="1"/>
</dbReference>
<evidence type="ECO:0000313" key="6">
    <source>
        <dbReference type="EMBL" id="TCD53887.1"/>
    </source>
</evidence>
<feature type="domain" description="Solute-binding protein family 5" evidence="5">
    <location>
        <begin position="104"/>
        <end position="437"/>
    </location>
</feature>
<dbReference type="AlphaFoldDB" id="A0A4R0QUX7"/>
<dbReference type="Gene3D" id="3.10.105.10">
    <property type="entry name" value="Dipeptide-binding Protein, Domain 3"/>
    <property type="match status" value="1"/>
</dbReference>
<dbReference type="InterPro" id="IPR039424">
    <property type="entry name" value="SBP_5"/>
</dbReference>
<dbReference type="Pfam" id="PF00496">
    <property type="entry name" value="SBP_bac_5"/>
    <property type="match status" value="1"/>
</dbReference>